<reference evidence="5" key="1">
    <citation type="submission" date="2017-10" db="EMBL/GenBank/DDBJ databases">
        <title>Phenotypic and genomic properties of facultatively anaerobic sulfur-reducing natronoarchaea from hypersaline soda lakes.</title>
        <authorList>
            <person name="Sorokin D.Y."/>
            <person name="Kublanov I.V."/>
            <person name="Roman P."/>
            <person name="Sinninghe Damste J.S."/>
            <person name="Golyshin P.N."/>
            <person name="Rojo D."/>
            <person name="Ciordia S."/>
            <person name="Mena Md.C."/>
            <person name="Ferrer M."/>
            <person name="Messina E."/>
            <person name="Smedile F."/>
            <person name="La Spada G."/>
            <person name="La Cono V."/>
            <person name="Yakimov M.M."/>
        </authorList>
    </citation>
    <scope>NUCLEOTIDE SEQUENCE [LARGE SCALE GENOMIC DNA]</scope>
    <source>
        <strain evidence="5">AArc1</strain>
    </source>
</reference>
<dbReference type="Proteomes" id="UP000258613">
    <property type="component" value="Chromosome"/>
</dbReference>
<evidence type="ECO:0000313" key="4">
    <source>
        <dbReference type="Proteomes" id="UP000258613"/>
    </source>
</evidence>
<protein>
    <submittedName>
        <fullName evidence="3">Uncharacterized protein</fullName>
    </submittedName>
</protein>
<dbReference type="EMBL" id="CP024047">
    <property type="protein sequence ID" value="AXR77281.1"/>
    <property type="molecule type" value="Genomic_DNA"/>
</dbReference>
<gene>
    <name evidence="2" type="ORF">AArc1_0940</name>
    <name evidence="3" type="ORF">AArcMg_2766</name>
</gene>
<sequence>MTLIVDRTNASIGENEPTAEPVEERRRIEVTELHTAGIEGFVDSSVDTDCVSLEHRGGRTYLVLEE</sequence>
<keyword evidence="4" id="KW-1185">Reference proteome</keyword>
<dbReference type="KEGG" id="nan:AArc1_0940"/>
<dbReference type="OrthoDB" id="204552at2157"/>
<accession>A0A346PTB1</accession>
<dbReference type="RefSeq" id="WP_117363469.1">
    <property type="nucleotide sequence ID" value="NZ_CP024047.1"/>
</dbReference>
<accession>A0A346PCN6</accession>
<reference evidence="3" key="3">
    <citation type="journal article" date="2019" name="Int. J. Syst. Evol. Microbiol.">
        <title>Natronolimnobius sulfurireducens sp. nov. and Halalkaliarchaeum desulfuricum gen. nov., sp. nov., the first sulfur-respiring alkaliphilic haloarchaea from hypersaline alkaline lakes.</title>
        <authorList>
            <person name="Sorokin D.Y."/>
            <person name="Yakimov M."/>
            <person name="Messina E."/>
            <person name="Merkel A.Y."/>
            <person name="Bale N.J."/>
            <person name="Sinninghe Damste J.S."/>
        </authorList>
    </citation>
    <scope>NUCLEOTIDE SEQUENCE</scope>
    <source>
        <strain evidence="3">AArc-Mg</strain>
        <strain evidence="2">AArc1</strain>
    </source>
</reference>
<dbReference type="EMBL" id="CP027033">
    <property type="protein sequence ID" value="AXR82756.1"/>
    <property type="molecule type" value="Genomic_DNA"/>
</dbReference>
<evidence type="ECO:0000256" key="1">
    <source>
        <dbReference type="SAM" id="MobiDB-lite"/>
    </source>
</evidence>
<feature type="region of interest" description="Disordered" evidence="1">
    <location>
        <begin position="1"/>
        <end position="24"/>
    </location>
</feature>
<dbReference type="Proteomes" id="UP000258707">
    <property type="component" value="Chromosome"/>
</dbReference>
<organism evidence="3 4">
    <name type="scientific">Natrarchaeobaculum sulfurireducens</name>
    <dbReference type="NCBI Taxonomy" id="2044521"/>
    <lineage>
        <taxon>Archaea</taxon>
        <taxon>Methanobacteriati</taxon>
        <taxon>Methanobacteriota</taxon>
        <taxon>Stenosarchaea group</taxon>
        <taxon>Halobacteria</taxon>
        <taxon>Halobacteriales</taxon>
        <taxon>Natrialbaceae</taxon>
        <taxon>Natrarchaeobaculum</taxon>
    </lineage>
</organism>
<dbReference type="GeneID" id="37643256"/>
<dbReference type="KEGG" id="nag:AArcMg_2766"/>
<evidence type="ECO:0000313" key="5">
    <source>
        <dbReference type="Proteomes" id="UP000258707"/>
    </source>
</evidence>
<dbReference type="AlphaFoldDB" id="A0A346PTB1"/>
<evidence type="ECO:0000313" key="2">
    <source>
        <dbReference type="EMBL" id="AXR77281.1"/>
    </source>
</evidence>
<proteinExistence type="predicted"/>
<evidence type="ECO:0000313" key="3">
    <source>
        <dbReference type="EMBL" id="AXR82756.1"/>
    </source>
</evidence>
<name>A0A346PTB1_9EURY</name>
<reference evidence="4" key="2">
    <citation type="submission" date="2018-02" db="EMBL/GenBank/DDBJ databases">
        <title>Phenotypic and genomic properties of facultatively anaerobic sulfur-reducing natronoarchaea from hypersaline soda lakes.</title>
        <authorList>
            <person name="Sorokin D.Y."/>
            <person name="Kublanov I.V."/>
            <person name="Roman P."/>
            <person name="Sinninghe Damste J.S."/>
            <person name="Golyshin P.N."/>
            <person name="Rojo D."/>
            <person name="Ciordia S."/>
            <person name="Mena M.D.C."/>
            <person name="Ferrer M."/>
            <person name="Messina E."/>
            <person name="Smedile F."/>
            <person name="La Spada G."/>
            <person name="La Cono V."/>
            <person name="Yakimov M.M."/>
        </authorList>
    </citation>
    <scope>NUCLEOTIDE SEQUENCE [LARGE SCALE GENOMIC DNA]</scope>
    <source>
        <strain evidence="4">AArc-Mg</strain>
    </source>
</reference>